<evidence type="ECO:0000313" key="2">
    <source>
        <dbReference type="Proteomes" id="UP001374584"/>
    </source>
</evidence>
<accession>A0AAN9NSM7</accession>
<name>A0AAN9NSM7_PHACN</name>
<gene>
    <name evidence="1" type="ORF">VNO80_03156</name>
</gene>
<proteinExistence type="predicted"/>
<organism evidence="1 2">
    <name type="scientific">Phaseolus coccineus</name>
    <name type="common">Scarlet runner bean</name>
    <name type="synonym">Phaseolus multiflorus</name>
    <dbReference type="NCBI Taxonomy" id="3886"/>
    <lineage>
        <taxon>Eukaryota</taxon>
        <taxon>Viridiplantae</taxon>
        <taxon>Streptophyta</taxon>
        <taxon>Embryophyta</taxon>
        <taxon>Tracheophyta</taxon>
        <taxon>Spermatophyta</taxon>
        <taxon>Magnoliopsida</taxon>
        <taxon>eudicotyledons</taxon>
        <taxon>Gunneridae</taxon>
        <taxon>Pentapetalae</taxon>
        <taxon>rosids</taxon>
        <taxon>fabids</taxon>
        <taxon>Fabales</taxon>
        <taxon>Fabaceae</taxon>
        <taxon>Papilionoideae</taxon>
        <taxon>50 kb inversion clade</taxon>
        <taxon>NPAAA clade</taxon>
        <taxon>indigoferoid/millettioid clade</taxon>
        <taxon>Phaseoleae</taxon>
        <taxon>Phaseolus</taxon>
    </lineage>
</organism>
<sequence>MYLEGCYKRSPVFLSLGGDRRFYVLLADRLFRGLLLPDRRFMYGDRRSCSSINKENERKAIGRKICSKMNSVWGGSLTRDHFI</sequence>
<comment type="caution">
    <text evidence="1">The sequence shown here is derived from an EMBL/GenBank/DDBJ whole genome shotgun (WGS) entry which is preliminary data.</text>
</comment>
<dbReference type="EMBL" id="JAYMYR010000002">
    <property type="protein sequence ID" value="KAK7377725.1"/>
    <property type="molecule type" value="Genomic_DNA"/>
</dbReference>
<dbReference type="Proteomes" id="UP001374584">
    <property type="component" value="Unassembled WGS sequence"/>
</dbReference>
<keyword evidence="2" id="KW-1185">Reference proteome</keyword>
<dbReference type="AlphaFoldDB" id="A0AAN9NSM7"/>
<evidence type="ECO:0000313" key="1">
    <source>
        <dbReference type="EMBL" id="KAK7377725.1"/>
    </source>
</evidence>
<reference evidence="1 2" key="1">
    <citation type="submission" date="2024-01" db="EMBL/GenBank/DDBJ databases">
        <title>The genomes of 5 underutilized Papilionoideae crops provide insights into root nodulation and disease resistanc.</title>
        <authorList>
            <person name="Jiang F."/>
        </authorList>
    </citation>
    <scope>NUCLEOTIDE SEQUENCE [LARGE SCALE GENOMIC DNA]</scope>
    <source>
        <strain evidence="1">JINMINGXINNONG_FW02</strain>
        <tissue evidence="1">Leaves</tissue>
    </source>
</reference>
<protein>
    <submittedName>
        <fullName evidence="1">Uncharacterized protein</fullName>
    </submittedName>
</protein>